<comment type="caution">
    <text evidence="1">The sequence shown here is derived from an EMBL/GenBank/DDBJ whole genome shotgun (WGS) entry which is preliminary data.</text>
</comment>
<organism evidence="1 2">
    <name type="scientific">Prorocentrum cordatum</name>
    <dbReference type="NCBI Taxonomy" id="2364126"/>
    <lineage>
        <taxon>Eukaryota</taxon>
        <taxon>Sar</taxon>
        <taxon>Alveolata</taxon>
        <taxon>Dinophyceae</taxon>
        <taxon>Prorocentrales</taxon>
        <taxon>Prorocentraceae</taxon>
        <taxon>Prorocentrum</taxon>
    </lineage>
</organism>
<sequence length="131" mass="14013">MAGGCELSPGEWAMVPLVDLVGPPEGPAADRVLWGHRPPKATCTLSVQRDGDDTVAVVSAARGLKPGDVLTRDHGLSDDDLLLRHGLATKDAPGSTVQGVLRVLGRQHEKWQMKAIGNVLRQRHRETAGRS</sequence>
<feature type="non-terminal residue" evidence="1">
    <location>
        <position position="131"/>
    </location>
</feature>
<gene>
    <name evidence="1" type="ORF">PCOR1329_LOCUS83936</name>
</gene>
<dbReference type="EMBL" id="CAUYUJ010022216">
    <property type="protein sequence ID" value="CAK0909561.1"/>
    <property type="molecule type" value="Genomic_DNA"/>
</dbReference>
<proteinExistence type="predicted"/>
<reference evidence="1" key="1">
    <citation type="submission" date="2023-10" db="EMBL/GenBank/DDBJ databases">
        <authorList>
            <person name="Chen Y."/>
            <person name="Shah S."/>
            <person name="Dougan E. K."/>
            <person name="Thang M."/>
            <person name="Chan C."/>
        </authorList>
    </citation>
    <scope>NUCLEOTIDE SEQUENCE [LARGE SCALE GENOMIC DNA]</scope>
</reference>
<evidence type="ECO:0000313" key="1">
    <source>
        <dbReference type="EMBL" id="CAK0909561.1"/>
    </source>
</evidence>
<keyword evidence="2" id="KW-1185">Reference proteome</keyword>
<dbReference type="Proteomes" id="UP001189429">
    <property type="component" value="Unassembled WGS sequence"/>
</dbReference>
<evidence type="ECO:0000313" key="2">
    <source>
        <dbReference type="Proteomes" id="UP001189429"/>
    </source>
</evidence>
<accession>A0ABN9YA27</accession>
<name>A0ABN9YA27_9DINO</name>
<protein>
    <submittedName>
        <fullName evidence="1">Uncharacterized protein</fullName>
    </submittedName>
</protein>